<feature type="non-terminal residue" evidence="2">
    <location>
        <position position="138"/>
    </location>
</feature>
<feature type="compositionally biased region" description="Gly residues" evidence="1">
    <location>
        <begin position="118"/>
        <end position="138"/>
    </location>
</feature>
<evidence type="ECO:0000313" key="2">
    <source>
        <dbReference type="EMBL" id="KAK3919576.1"/>
    </source>
</evidence>
<keyword evidence="2" id="KW-0808">Transferase</keyword>
<keyword evidence="3" id="KW-1185">Reference proteome</keyword>
<comment type="caution">
    <text evidence="2">The sequence shown here is derived from an EMBL/GenBank/DDBJ whole genome shotgun (WGS) entry which is preliminary data.</text>
</comment>
<keyword evidence="2" id="KW-0489">Methyltransferase</keyword>
<feature type="compositionally biased region" description="Low complexity" evidence="1">
    <location>
        <begin position="38"/>
        <end position="47"/>
    </location>
</feature>
<gene>
    <name evidence="2" type="ORF">KUF71_008703</name>
</gene>
<dbReference type="EMBL" id="JAHWGI010000979">
    <property type="protein sequence ID" value="KAK3919576.1"/>
    <property type="molecule type" value="Genomic_DNA"/>
</dbReference>
<name>A0AAE1HFB1_9NEOP</name>
<evidence type="ECO:0000313" key="3">
    <source>
        <dbReference type="Proteomes" id="UP001219518"/>
    </source>
</evidence>
<dbReference type="GO" id="GO:0008168">
    <property type="term" value="F:methyltransferase activity"/>
    <property type="evidence" value="ECO:0007669"/>
    <property type="project" value="UniProtKB-KW"/>
</dbReference>
<reference evidence="2" key="2">
    <citation type="journal article" date="2023" name="BMC Genomics">
        <title>Pest status, molecular evolution, and epigenetic factors derived from the genome assembly of Frankliniella fusca, a thysanopteran phytovirus vector.</title>
        <authorList>
            <person name="Catto M.A."/>
            <person name="Labadie P.E."/>
            <person name="Jacobson A.L."/>
            <person name="Kennedy G.G."/>
            <person name="Srinivasan R."/>
            <person name="Hunt B.G."/>
        </authorList>
    </citation>
    <scope>NUCLEOTIDE SEQUENCE</scope>
    <source>
        <strain evidence="2">PL_HMW_Pooled</strain>
    </source>
</reference>
<organism evidence="2 3">
    <name type="scientific">Frankliniella fusca</name>
    <dbReference type="NCBI Taxonomy" id="407009"/>
    <lineage>
        <taxon>Eukaryota</taxon>
        <taxon>Metazoa</taxon>
        <taxon>Ecdysozoa</taxon>
        <taxon>Arthropoda</taxon>
        <taxon>Hexapoda</taxon>
        <taxon>Insecta</taxon>
        <taxon>Pterygota</taxon>
        <taxon>Neoptera</taxon>
        <taxon>Paraneoptera</taxon>
        <taxon>Thysanoptera</taxon>
        <taxon>Terebrantia</taxon>
        <taxon>Thripoidea</taxon>
        <taxon>Thripidae</taxon>
        <taxon>Frankliniella</taxon>
    </lineage>
</organism>
<protein>
    <submittedName>
        <fullName evidence="2">Ribosomal RNA large subunit methyltransferase H</fullName>
    </submittedName>
</protein>
<sequence>MDPEPEPAQPAGGGPVARAPGDLILAVDGSVEDEARTSSEAAPEAAAGGSGPREVQEDRGGPAATRSAGGPRENGLPRATGPKPGAGGGPGVGSTKPADHGTLNGGAGGRPARTRHAGSGGGRGAARGRGGGGAGVGG</sequence>
<dbReference type="GO" id="GO:0032259">
    <property type="term" value="P:methylation"/>
    <property type="evidence" value="ECO:0007669"/>
    <property type="project" value="UniProtKB-KW"/>
</dbReference>
<evidence type="ECO:0000256" key="1">
    <source>
        <dbReference type="SAM" id="MobiDB-lite"/>
    </source>
</evidence>
<proteinExistence type="predicted"/>
<dbReference type="AlphaFoldDB" id="A0AAE1HFB1"/>
<dbReference type="Proteomes" id="UP001219518">
    <property type="component" value="Unassembled WGS sequence"/>
</dbReference>
<reference evidence="2" key="1">
    <citation type="submission" date="2021-07" db="EMBL/GenBank/DDBJ databases">
        <authorList>
            <person name="Catto M.A."/>
            <person name="Jacobson A."/>
            <person name="Kennedy G."/>
            <person name="Labadie P."/>
            <person name="Hunt B.G."/>
            <person name="Srinivasan R."/>
        </authorList>
    </citation>
    <scope>NUCLEOTIDE SEQUENCE</scope>
    <source>
        <strain evidence="2">PL_HMW_Pooled</strain>
        <tissue evidence="2">Head</tissue>
    </source>
</reference>
<accession>A0AAE1HFB1</accession>
<feature type="region of interest" description="Disordered" evidence="1">
    <location>
        <begin position="1"/>
        <end position="138"/>
    </location>
</feature>